<keyword evidence="1" id="KW-0805">Transcription regulation</keyword>
<evidence type="ECO:0000256" key="1">
    <source>
        <dbReference type="ARBA" id="ARBA00023015"/>
    </source>
</evidence>
<dbReference type="Pfam" id="PF01047">
    <property type="entry name" value="MarR"/>
    <property type="match status" value="1"/>
</dbReference>
<keyword evidence="2" id="KW-0238">DNA-binding</keyword>
<dbReference type="GO" id="GO:0003677">
    <property type="term" value="F:DNA binding"/>
    <property type="evidence" value="ECO:0007669"/>
    <property type="project" value="UniProtKB-KW"/>
</dbReference>
<gene>
    <name evidence="5" type="ORF">CRD59_01855</name>
</gene>
<dbReference type="SUPFAM" id="SSF46785">
    <property type="entry name" value="Winged helix' DNA-binding domain"/>
    <property type="match status" value="1"/>
</dbReference>
<keyword evidence="6" id="KW-1185">Reference proteome</keyword>
<dbReference type="GO" id="GO:0003700">
    <property type="term" value="F:DNA-binding transcription factor activity"/>
    <property type="evidence" value="ECO:0007669"/>
    <property type="project" value="InterPro"/>
</dbReference>
<dbReference type="InterPro" id="IPR036388">
    <property type="entry name" value="WH-like_DNA-bd_sf"/>
</dbReference>
<keyword evidence="3" id="KW-0804">Transcription</keyword>
<dbReference type="Gene3D" id="1.10.10.10">
    <property type="entry name" value="Winged helix-like DNA-binding domain superfamily/Winged helix DNA-binding domain"/>
    <property type="match status" value="1"/>
</dbReference>
<evidence type="ECO:0000313" key="6">
    <source>
        <dbReference type="Proteomes" id="UP000252345"/>
    </source>
</evidence>
<dbReference type="SMART" id="SM00347">
    <property type="entry name" value="HTH_MARR"/>
    <property type="match status" value="1"/>
</dbReference>
<feature type="domain" description="HTH marR-type" evidence="4">
    <location>
        <begin position="9"/>
        <end position="141"/>
    </location>
</feature>
<organism evidence="5 6">
    <name type="scientific">Bifidobacterium xylocopae</name>
    <dbReference type="NCBI Taxonomy" id="2493119"/>
    <lineage>
        <taxon>Bacteria</taxon>
        <taxon>Bacillati</taxon>
        <taxon>Actinomycetota</taxon>
        <taxon>Actinomycetes</taxon>
        <taxon>Bifidobacteriales</taxon>
        <taxon>Bifidobacteriaceae</taxon>
        <taxon>Bifidobacterium</taxon>
    </lineage>
</organism>
<dbReference type="InterPro" id="IPR000835">
    <property type="entry name" value="HTH_MarR-typ"/>
</dbReference>
<sequence>MEAGMRNLFDSLGYSLGKASQAMAERFAPVLEPYGIDSRQFGILCVIGRNPGISQKSIGTNMRVDRTTMVALVDALESLGYCERSRSREDRRSYAIYLTARGKELTDELWGAMREVEDLTLDELPREVQDALLAVAATIQRKRRT</sequence>
<protein>
    <submittedName>
        <fullName evidence="5">Transcriptional regulator</fullName>
    </submittedName>
</protein>
<evidence type="ECO:0000256" key="2">
    <source>
        <dbReference type="ARBA" id="ARBA00023125"/>
    </source>
</evidence>
<evidence type="ECO:0000259" key="4">
    <source>
        <dbReference type="PROSITE" id="PS50995"/>
    </source>
</evidence>
<proteinExistence type="predicted"/>
<evidence type="ECO:0000256" key="3">
    <source>
        <dbReference type="ARBA" id="ARBA00023163"/>
    </source>
</evidence>
<evidence type="ECO:0000313" key="5">
    <source>
        <dbReference type="EMBL" id="RBP99805.1"/>
    </source>
</evidence>
<dbReference type="EMBL" id="PDCH01000002">
    <property type="protein sequence ID" value="RBP99805.1"/>
    <property type="molecule type" value="Genomic_DNA"/>
</dbReference>
<dbReference type="AlphaFoldDB" id="A0A366KDI4"/>
<dbReference type="InterPro" id="IPR036390">
    <property type="entry name" value="WH_DNA-bd_sf"/>
</dbReference>
<accession>A0A366KDI4</accession>
<dbReference type="PRINTS" id="PR00598">
    <property type="entry name" value="HTHMARR"/>
</dbReference>
<dbReference type="PROSITE" id="PS50995">
    <property type="entry name" value="HTH_MARR_2"/>
    <property type="match status" value="1"/>
</dbReference>
<dbReference type="PANTHER" id="PTHR42756:SF1">
    <property type="entry name" value="TRANSCRIPTIONAL REPRESSOR OF EMRAB OPERON"/>
    <property type="match status" value="1"/>
</dbReference>
<reference evidence="5 6" key="1">
    <citation type="submission" date="2017-10" db="EMBL/GenBank/DDBJ databases">
        <title>Bifidobacterium xylocopum sp. nov. and Bifidobacterium aemilianum sp. nov., from the carpenter bee (Xylocopa violacea) digestive tract.</title>
        <authorList>
            <person name="Alberoni D."/>
            <person name="Baffoni L."/>
            <person name="Di Gioia D."/>
            <person name="Gaggia F."/>
            <person name="Biavati B."/>
        </authorList>
    </citation>
    <scope>NUCLEOTIDE SEQUENCE [LARGE SCALE GENOMIC DNA]</scope>
    <source>
        <strain evidence="5 6">XV2</strain>
    </source>
</reference>
<dbReference type="PANTHER" id="PTHR42756">
    <property type="entry name" value="TRANSCRIPTIONAL REGULATOR, MARR"/>
    <property type="match status" value="1"/>
</dbReference>
<name>A0A366KDI4_9BIFI</name>
<comment type="caution">
    <text evidence="5">The sequence shown here is derived from an EMBL/GenBank/DDBJ whole genome shotgun (WGS) entry which is preliminary data.</text>
</comment>
<dbReference type="Proteomes" id="UP000252345">
    <property type="component" value="Unassembled WGS sequence"/>
</dbReference>